<dbReference type="KEGG" id="pno:SNOG_05607"/>
<reference evidence="3" key="1">
    <citation type="journal article" date="2007" name="Plant Cell">
        <title>Dothideomycete-plant interactions illuminated by genome sequencing and EST analysis of the wheat pathogen Stagonospora nodorum.</title>
        <authorList>
            <person name="Hane J.K."/>
            <person name="Lowe R.G."/>
            <person name="Solomon P.S."/>
            <person name="Tan K.C."/>
            <person name="Schoch C.L."/>
            <person name="Spatafora J.W."/>
            <person name="Crous P.W."/>
            <person name="Kodira C."/>
            <person name="Birren B.W."/>
            <person name="Galagan J.E."/>
            <person name="Torriani S.F."/>
            <person name="McDonald B.A."/>
            <person name="Oliver R.P."/>
        </authorList>
    </citation>
    <scope>NUCLEOTIDE SEQUENCE [LARGE SCALE GENOMIC DNA]</scope>
    <source>
        <strain evidence="3">SN15 / ATCC MYA-4574 / FGSC 10173</strain>
    </source>
</reference>
<proteinExistence type="predicted"/>
<evidence type="ECO:0000313" key="3">
    <source>
        <dbReference type="Proteomes" id="UP000001055"/>
    </source>
</evidence>
<dbReference type="OMA" id="IRINEFF"/>
<evidence type="ECO:0000259" key="1">
    <source>
        <dbReference type="PROSITE" id="PS50011"/>
    </source>
</evidence>
<dbReference type="Gene3D" id="1.10.510.10">
    <property type="entry name" value="Transferase(Phosphotransferase) domain 1"/>
    <property type="match status" value="1"/>
</dbReference>
<feature type="domain" description="Protein kinase" evidence="1">
    <location>
        <begin position="1"/>
        <end position="108"/>
    </location>
</feature>
<dbReference type="PROSITE" id="PS50011">
    <property type="entry name" value="PROTEIN_KINASE_DOM"/>
    <property type="match status" value="1"/>
</dbReference>
<dbReference type="InterPro" id="IPR011009">
    <property type="entry name" value="Kinase-like_dom_sf"/>
</dbReference>
<dbReference type="GO" id="GO:0005524">
    <property type="term" value="F:ATP binding"/>
    <property type="evidence" value="ECO:0007669"/>
    <property type="project" value="InterPro"/>
</dbReference>
<dbReference type="STRING" id="321614.Q0URK7"/>
<dbReference type="AlphaFoldDB" id="Q0URK7"/>
<gene>
    <name evidence="2" type="ORF">SNOG_05607</name>
</gene>
<accession>Q0URK7</accession>
<dbReference type="Proteomes" id="UP000001055">
    <property type="component" value="Unassembled WGS sequence"/>
</dbReference>
<protein>
    <recommendedName>
        <fullName evidence="1">Protein kinase domain-containing protein</fullName>
    </recommendedName>
</protein>
<dbReference type="GeneID" id="5972887"/>
<evidence type="ECO:0000313" key="2">
    <source>
        <dbReference type="EMBL" id="EAT86671.1"/>
    </source>
</evidence>
<name>Q0URK7_PHANO</name>
<organism evidence="2 3">
    <name type="scientific">Phaeosphaeria nodorum (strain SN15 / ATCC MYA-4574 / FGSC 10173)</name>
    <name type="common">Glume blotch fungus</name>
    <name type="synonym">Parastagonospora nodorum</name>
    <dbReference type="NCBI Taxonomy" id="321614"/>
    <lineage>
        <taxon>Eukaryota</taxon>
        <taxon>Fungi</taxon>
        <taxon>Dikarya</taxon>
        <taxon>Ascomycota</taxon>
        <taxon>Pezizomycotina</taxon>
        <taxon>Dothideomycetes</taxon>
        <taxon>Pleosporomycetidae</taxon>
        <taxon>Pleosporales</taxon>
        <taxon>Pleosporineae</taxon>
        <taxon>Phaeosphaeriaceae</taxon>
        <taxon>Parastagonospora</taxon>
    </lineage>
</organism>
<sequence>MEWGSKVDIWSVATLHLFDACDNEVAYLGMPPLQYTQSNDITKKVFNEQGHWTGSSKSAHIHTISLEDRISVLEGEERKLFLDFMRSMLRRRPEDRKSATELLKHPWIADAM</sequence>
<dbReference type="SUPFAM" id="SSF56112">
    <property type="entry name" value="Protein kinase-like (PK-like)"/>
    <property type="match status" value="1"/>
</dbReference>
<dbReference type="GO" id="GO:0004672">
    <property type="term" value="F:protein kinase activity"/>
    <property type="evidence" value="ECO:0007669"/>
    <property type="project" value="InterPro"/>
</dbReference>
<dbReference type="InParanoid" id="Q0URK7"/>
<dbReference type="EMBL" id="CH445332">
    <property type="protein sequence ID" value="EAT86671.1"/>
    <property type="molecule type" value="Genomic_DNA"/>
</dbReference>
<dbReference type="InterPro" id="IPR000719">
    <property type="entry name" value="Prot_kinase_dom"/>
</dbReference>
<dbReference type="RefSeq" id="XP_001796010.1">
    <property type="nucleotide sequence ID" value="XM_001795958.1"/>
</dbReference>